<evidence type="ECO:0000256" key="1">
    <source>
        <dbReference type="SAM" id="Phobius"/>
    </source>
</evidence>
<gene>
    <name evidence="2" type="ORF">CYNAS_LOCUS9926</name>
</gene>
<organism evidence="2 3">
    <name type="scientific">Cylicocyclus nassatus</name>
    <name type="common">Nematode worm</name>
    <dbReference type="NCBI Taxonomy" id="53992"/>
    <lineage>
        <taxon>Eukaryota</taxon>
        <taxon>Metazoa</taxon>
        <taxon>Ecdysozoa</taxon>
        <taxon>Nematoda</taxon>
        <taxon>Chromadorea</taxon>
        <taxon>Rhabditida</taxon>
        <taxon>Rhabditina</taxon>
        <taxon>Rhabditomorpha</taxon>
        <taxon>Strongyloidea</taxon>
        <taxon>Strongylidae</taxon>
        <taxon>Cylicocyclus</taxon>
    </lineage>
</organism>
<name>A0AA36GTE9_CYLNA</name>
<dbReference type="Proteomes" id="UP001176961">
    <property type="component" value="Unassembled WGS sequence"/>
</dbReference>
<dbReference type="EMBL" id="CATQJL010000223">
    <property type="protein sequence ID" value="CAJ0597943.1"/>
    <property type="molecule type" value="Genomic_DNA"/>
</dbReference>
<evidence type="ECO:0000313" key="3">
    <source>
        <dbReference type="Proteomes" id="UP001176961"/>
    </source>
</evidence>
<keyword evidence="3" id="KW-1185">Reference proteome</keyword>
<dbReference type="InterPro" id="IPR035126">
    <property type="entry name" value="SCVP"/>
</dbReference>
<evidence type="ECO:0000313" key="2">
    <source>
        <dbReference type="EMBL" id="CAJ0597943.1"/>
    </source>
</evidence>
<accession>A0AA36GTE9</accession>
<protein>
    <submittedName>
        <fullName evidence="2">Uncharacterized protein</fullName>
    </submittedName>
</protein>
<sequence>MLNIIAKFYLLLILYINAEFYLLLLLSSRIRDFNEIRFPCASCLIPSSILVASNLIQNSSTTPMLTIILLTLFVNLEAARRPAQTGQPATTTLFMTVLYEKGREEEYIKLAKNELRRQLKRHIIPYIESMVSVNARNESGRVALDMKVSKVPDCNLVLKMAKDAEDSGVLINSATVQCGGGAARKV</sequence>
<keyword evidence="1" id="KW-0812">Transmembrane</keyword>
<feature type="transmembrane region" description="Helical" evidence="1">
    <location>
        <begin position="6"/>
        <end position="26"/>
    </location>
</feature>
<dbReference type="AlphaFoldDB" id="A0AA36GTE9"/>
<keyword evidence="1" id="KW-0472">Membrane</keyword>
<comment type="caution">
    <text evidence="2">The sequence shown here is derived from an EMBL/GenBank/DDBJ whole genome shotgun (WGS) entry which is preliminary data.</text>
</comment>
<reference evidence="2" key="1">
    <citation type="submission" date="2023-07" db="EMBL/GenBank/DDBJ databases">
        <authorList>
            <consortium name="CYATHOMIX"/>
        </authorList>
    </citation>
    <scope>NUCLEOTIDE SEQUENCE</scope>
    <source>
        <strain evidence="2">N/A</strain>
    </source>
</reference>
<proteinExistence type="predicted"/>
<keyword evidence="1" id="KW-1133">Transmembrane helix</keyword>
<dbReference type="Pfam" id="PF17619">
    <property type="entry name" value="SCVP"/>
    <property type="match status" value="1"/>
</dbReference>